<proteinExistence type="predicted"/>
<dbReference type="SUPFAM" id="SSF159888">
    <property type="entry name" value="YdhG-like"/>
    <property type="match status" value="1"/>
</dbReference>
<reference evidence="1" key="1">
    <citation type="submission" date="2024-07" db="EMBL/GenBank/DDBJ databases">
        <title>Halotolerant mesophilic bacterium Ornithinibacillus sp. 4-3, sp. nov., isolated from soil.</title>
        <authorList>
            <person name="Sidarenka A.V."/>
            <person name="Guliayeva D.E."/>
            <person name="Leanovich S.I."/>
            <person name="Hileuskaya K.S."/>
            <person name="Akhremchuk A.E."/>
            <person name="Sikolenko M.A."/>
            <person name="Valentovich L.N."/>
        </authorList>
    </citation>
    <scope>NUCLEOTIDE SEQUENCE</scope>
    <source>
        <strain evidence="1">4-3</strain>
    </source>
</reference>
<protein>
    <submittedName>
        <fullName evidence="1">Iron chaperone</fullName>
    </submittedName>
</protein>
<dbReference type="RefSeq" id="WP_368653881.1">
    <property type="nucleotide sequence ID" value="NZ_CP162599.1"/>
</dbReference>
<dbReference type="AlphaFoldDB" id="A0AB39HR62"/>
<name>A0AB39HR62_9BACI</name>
<organism evidence="1">
    <name type="scientific">Ornithinibacillus sp. 4-3</name>
    <dbReference type="NCBI Taxonomy" id="3231488"/>
    <lineage>
        <taxon>Bacteria</taxon>
        <taxon>Bacillati</taxon>
        <taxon>Bacillota</taxon>
        <taxon>Bacilli</taxon>
        <taxon>Bacillales</taxon>
        <taxon>Bacillaceae</taxon>
        <taxon>Ornithinibacillus</taxon>
    </lineage>
</organism>
<evidence type="ECO:0000313" key="1">
    <source>
        <dbReference type="EMBL" id="XDK33199.1"/>
    </source>
</evidence>
<dbReference type="Gene3D" id="3.90.1150.200">
    <property type="match status" value="1"/>
</dbReference>
<gene>
    <name evidence="1" type="ORF">AB4Y30_02185</name>
</gene>
<accession>A0AB39HR62</accession>
<dbReference type="EMBL" id="CP162599">
    <property type="protein sequence ID" value="XDK33199.1"/>
    <property type="molecule type" value="Genomic_DNA"/>
</dbReference>
<sequence length="82" mass="9639">MFTNNGTFIIGFNAAKKHFAVAPEPATIKHFMDEIVANEYSYTTSLVRFPWDQPVNYHLISQFIEFNIKDKATNKTFWRYSK</sequence>